<comment type="caution">
    <text evidence="1">The sequence shown here is derived from an EMBL/GenBank/DDBJ whole genome shotgun (WGS) entry which is preliminary data.</text>
</comment>
<keyword evidence="2" id="KW-1185">Reference proteome</keyword>
<dbReference type="AlphaFoldDB" id="A0A369JTK7"/>
<proteinExistence type="predicted"/>
<evidence type="ECO:0000313" key="1">
    <source>
        <dbReference type="EMBL" id="RDB22066.1"/>
    </source>
</evidence>
<dbReference type="EMBL" id="LUEZ02000053">
    <property type="protein sequence ID" value="RDB22066.1"/>
    <property type="molecule type" value="Genomic_DNA"/>
</dbReference>
<sequence length="144" mass="16176">MKSRHDIWIDVVVVHGQGARGLVLTRINEEKICCLSIYPVGEAGSLCIEEDTIQETALMTRSRGMRGLHFPIDVLVHSGLEWSWMIGKLIGRYFSHKVEGEEQAEVRGCGSEYHFLSGPVWLLLSPVTNVALPPYLKLKLPLLH</sequence>
<gene>
    <name evidence="1" type="ORF">Hypma_010981</name>
</gene>
<reference evidence="1" key="1">
    <citation type="submission" date="2018-04" db="EMBL/GenBank/DDBJ databases">
        <title>Whole genome sequencing of Hypsizygus marmoreus.</title>
        <authorList>
            <person name="Choi I.-G."/>
            <person name="Min B."/>
            <person name="Kim J.-G."/>
            <person name="Kim S."/>
            <person name="Oh Y.-L."/>
            <person name="Kong W.-S."/>
            <person name="Park H."/>
            <person name="Jeong J."/>
            <person name="Song E.-S."/>
        </authorList>
    </citation>
    <scope>NUCLEOTIDE SEQUENCE [LARGE SCALE GENOMIC DNA]</scope>
    <source>
        <strain evidence="1">51987-8</strain>
    </source>
</reference>
<name>A0A369JTK7_HYPMA</name>
<dbReference type="Proteomes" id="UP000076154">
    <property type="component" value="Unassembled WGS sequence"/>
</dbReference>
<organism evidence="1 2">
    <name type="scientific">Hypsizygus marmoreus</name>
    <name type="common">White beech mushroom</name>
    <name type="synonym">Agaricus marmoreus</name>
    <dbReference type="NCBI Taxonomy" id="39966"/>
    <lineage>
        <taxon>Eukaryota</taxon>
        <taxon>Fungi</taxon>
        <taxon>Dikarya</taxon>
        <taxon>Basidiomycota</taxon>
        <taxon>Agaricomycotina</taxon>
        <taxon>Agaricomycetes</taxon>
        <taxon>Agaricomycetidae</taxon>
        <taxon>Agaricales</taxon>
        <taxon>Tricholomatineae</taxon>
        <taxon>Lyophyllaceae</taxon>
        <taxon>Hypsizygus</taxon>
    </lineage>
</organism>
<evidence type="ECO:0000313" key="2">
    <source>
        <dbReference type="Proteomes" id="UP000076154"/>
    </source>
</evidence>
<accession>A0A369JTK7</accession>
<protein>
    <submittedName>
        <fullName evidence="1">Uncharacterized protein</fullName>
    </submittedName>
</protein>
<dbReference type="InParanoid" id="A0A369JTK7"/>